<name>A0A2U3EG45_PURLI</name>
<dbReference type="Gene3D" id="4.10.240.10">
    <property type="entry name" value="Zn(2)-C6 fungal-type DNA-binding domain"/>
    <property type="match status" value="1"/>
</dbReference>
<keyword evidence="2" id="KW-0539">Nucleus</keyword>
<feature type="compositionally biased region" description="Polar residues" evidence="3">
    <location>
        <begin position="45"/>
        <end position="60"/>
    </location>
</feature>
<dbReference type="Proteomes" id="UP000245956">
    <property type="component" value="Unassembled WGS sequence"/>
</dbReference>
<feature type="compositionally biased region" description="Basic and acidic residues" evidence="3">
    <location>
        <begin position="203"/>
        <end position="215"/>
    </location>
</feature>
<feature type="compositionally biased region" description="Basic residues" evidence="3">
    <location>
        <begin position="156"/>
        <end position="184"/>
    </location>
</feature>
<proteinExistence type="predicted"/>
<evidence type="ECO:0000256" key="1">
    <source>
        <dbReference type="ARBA" id="ARBA00004123"/>
    </source>
</evidence>
<dbReference type="PANTHER" id="PTHR37534">
    <property type="entry name" value="TRANSCRIPTIONAL ACTIVATOR PROTEIN UGA3"/>
    <property type="match status" value="1"/>
</dbReference>
<evidence type="ECO:0000313" key="5">
    <source>
        <dbReference type="EMBL" id="PWI73495.1"/>
    </source>
</evidence>
<dbReference type="CDD" id="cd00067">
    <property type="entry name" value="GAL4"/>
    <property type="match status" value="1"/>
</dbReference>
<dbReference type="InterPro" id="IPR021858">
    <property type="entry name" value="Fun_TF"/>
</dbReference>
<sequence length="738" mass="80834">MLLYSRVAPPKVPKRRSRAVKKRYTHLLLHQVRVRLRRRHVTSGPPITTTYPEFSHTPSPQKKKCDEARPRCSRCEEHGHECRYDPVKPRQRRRADQAAGLGQQPDLDDDDGAGDADDEQGSAGAGAGAGAGTPERAVRQPLSVTTTGLGLGLARQQHHLHQRRQRQHRQRQRQHQHQHGHQHGHAWEGGSSSDASPDTAYDDWPHSADHFDPLPHNRPQAAPTTATASSATAYSPCTDFGAFSLDAFDGPLILPLDDGSISEQDGNASPSITNALTNFSADASSPASSTSQSLTYVPPSPRFEFTAPAFYEFSRDAGRRNLIAHFCNTLSHLIVLREDEGNNPFQQLVLPLSHGSQAVTGAIYALASAHLEVRGVDPGGAHASVRYHSQAIQGLARLIEQGDGVDKNELLAAIMLLIYYEVLVQRGRSNLVDGHLKGAMAIMGNAPPQNNPTGVFLERAFRFYDVIAALSFGTAPLSNCPSSGGFTPFAPLDSRGTTVAYDSVDALLGMATSLWPVIHRLSNLLALKNELTAAVAAGELSKAAVLRTEFDSTCAAIEIALQEWEPILPQDFQGQRCSDGDKAKDEEHRHLQSILNSALAYRHSAFVYLYRSIYDCPRRHPVVQLHAHVSLTHCEATVAHGGPMGSLLWPLFVSACEATEPADRALARRSFAGISRRQGMKNIERAWCVVEEVWQRADALEDAAEEEDVGFLKMPGTKRRCDLWRKVSADMGWTIVFG</sequence>
<dbReference type="PANTHER" id="PTHR37534:SF15">
    <property type="entry name" value="ZN(II)2CYS6 TRANSCRIPTION FACTOR (EUROFUNG)"/>
    <property type="match status" value="1"/>
</dbReference>
<feature type="compositionally biased region" description="Acidic residues" evidence="3">
    <location>
        <begin position="106"/>
        <end position="120"/>
    </location>
</feature>
<reference evidence="5 6" key="1">
    <citation type="journal article" date="2016" name="Front. Microbiol.">
        <title>Genome and transcriptome sequences reveal the specific parasitism of the nematophagous Purpureocillium lilacinum 36-1.</title>
        <authorList>
            <person name="Xie J."/>
            <person name="Li S."/>
            <person name="Mo C."/>
            <person name="Xiao X."/>
            <person name="Peng D."/>
            <person name="Wang G."/>
            <person name="Xiao Y."/>
        </authorList>
    </citation>
    <scope>NUCLEOTIDE SEQUENCE [LARGE SCALE GENOMIC DNA]</scope>
    <source>
        <strain evidence="5 6">36-1</strain>
    </source>
</reference>
<dbReference type="Pfam" id="PF00172">
    <property type="entry name" value="Zn_clus"/>
    <property type="match status" value="1"/>
</dbReference>
<dbReference type="Pfam" id="PF11951">
    <property type="entry name" value="Fungal_trans_2"/>
    <property type="match status" value="1"/>
</dbReference>
<evidence type="ECO:0000256" key="3">
    <source>
        <dbReference type="SAM" id="MobiDB-lite"/>
    </source>
</evidence>
<dbReference type="GO" id="GO:0008270">
    <property type="term" value="F:zinc ion binding"/>
    <property type="evidence" value="ECO:0007669"/>
    <property type="project" value="InterPro"/>
</dbReference>
<gene>
    <name evidence="5" type="ORF">PCL_08771</name>
</gene>
<dbReference type="GO" id="GO:0045944">
    <property type="term" value="P:positive regulation of transcription by RNA polymerase II"/>
    <property type="evidence" value="ECO:0007669"/>
    <property type="project" value="TreeGrafter"/>
</dbReference>
<feature type="domain" description="Zn(2)-C6 fungal-type" evidence="4">
    <location>
        <begin position="61"/>
        <end position="89"/>
    </location>
</feature>
<feature type="region of interest" description="Disordered" evidence="3">
    <location>
        <begin position="86"/>
        <end position="138"/>
    </location>
</feature>
<comment type="caution">
    <text evidence="5">The sequence shown here is derived from an EMBL/GenBank/DDBJ whole genome shotgun (WGS) entry which is preliminary data.</text>
</comment>
<dbReference type="GO" id="GO:0005634">
    <property type="term" value="C:nucleus"/>
    <property type="evidence" value="ECO:0007669"/>
    <property type="project" value="UniProtKB-SubCell"/>
</dbReference>
<evidence type="ECO:0000259" key="4">
    <source>
        <dbReference type="Pfam" id="PF00172"/>
    </source>
</evidence>
<dbReference type="AlphaFoldDB" id="A0A2U3EG45"/>
<organism evidence="5 6">
    <name type="scientific">Purpureocillium lilacinum</name>
    <name type="common">Paecilomyces lilacinus</name>
    <dbReference type="NCBI Taxonomy" id="33203"/>
    <lineage>
        <taxon>Eukaryota</taxon>
        <taxon>Fungi</taxon>
        <taxon>Dikarya</taxon>
        <taxon>Ascomycota</taxon>
        <taxon>Pezizomycotina</taxon>
        <taxon>Sordariomycetes</taxon>
        <taxon>Hypocreomycetidae</taxon>
        <taxon>Hypocreales</taxon>
        <taxon>Ophiocordycipitaceae</taxon>
        <taxon>Purpureocillium</taxon>
    </lineage>
</organism>
<evidence type="ECO:0000313" key="6">
    <source>
        <dbReference type="Proteomes" id="UP000245956"/>
    </source>
</evidence>
<feature type="compositionally biased region" description="Low complexity" evidence="3">
    <location>
        <begin position="219"/>
        <end position="231"/>
    </location>
</feature>
<comment type="subcellular location">
    <subcellularLocation>
        <location evidence="1">Nucleus</location>
    </subcellularLocation>
</comment>
<feature type="region of interest" description="Disordered" evidence="3">
    <location>
        <begin position="41"/>
        <end position="67"/>
    </location>
</feature>
<dbReference type="GO" id="GO:0000976">
    <property type="term" value="F:transcription cis-regulatory region binding"/>
    <property type="evidence" value="ECO:0007669"/>
    <property type="project" value="TreeGrafter"/>
</dbReference>
<accession>A0A2U3EG45</accession>
<dbReference type="GO" id="GO:0000981">
    <property type="term" value="F:DNA-binding transcription factor activity, RNA polymerase II-specific"/>
    <property type="evidence" value="ECO:0007669"/>
    <property type="project" value="InterPro"/>
</dbReference>
<feature type="region of interest" description="Disordered" evidence="3">
    <location>
        <begin position="154"/>
        <end position="231"/>
    </location>
</feature>
<evidence type="ECO:0000256" key="2">
    <source>
        <dbReference type="ARBA" id="ARBA00023242"/>
    </source>
</evidence>
<dbReference type="InterPro" id="IPR036864">
    <property type="entry name" value="Zn2-C6_fun-type_DNA-bd_sf"/>
</dbReference>
<dbReference type="CDD" id="cd12148">
    <property type="entry name" value="fungal_TF_MHR"/>
    <property type="match status" value="1"/>
</dbReference>
<dbReference type="SUPFAM" id="SSF57701">
    <property type="entry name" value="Zn2/Cys6 DNA-binding domain"/>
    <property type="match status" value="1"/>
</dbReference>
<dbReference type="InterPro" id="IPR001138">
    <property type="entry name" value="Zn2Cys6_DnaBD"/>
</dbReference>
<protein>
    <recommendedName>
        <fullName evidence="4">Zn(2)-C6 fungal-type domain-containing protein</fullName>
    </recommendedName>
</protein>
<dbReference type="EMBL" id="LCWV01000004">
    <property type="protein sequence ID" value="PWI73495.1"/>
    <property type="molecule type" value="Genomic_DNA"/>
</dbReference>